<sequence>MMNNSLDNFLQSPELLPFHLCVITFILLSVFETLGLYIGISPFRFLKRLIPFRPNNPLLQIKFSRTLIVVFFLINFSFAGYFFQFAYYAYEQAFASSIYVLIPTLITALFFTIFMIHCLDQVIKPKFIHRELNLIGRLATISTSSAKPEINAQARVRDEYGQVHYVNVCSEFGEISPHTQVILIRKKDNLYIVKKIIESNYLLDHEIFPK</sequence>
<feature type="transmembrane region" description="Helical" evidence="1">
    <location>
        <begin position="67"/>
        <end position="90"/>
    </location>
</feature>
<evidence type="ECO:0000259" key="2">
    <source>
        <dbReference type="Pfam" id="PF07290"/>
    </source>
</evidence>
<dbReference type="STRING" id="1392540.P256_00754"/>
<comment type="caution">
    <text evidence="3">The sequence shown here is derived from an EMBL/GenBank/DDBJ whole genome shotgun (WGS) entry which is preliminary data.</text>
</comment>
<evidence type="ECO:0000313" key="3">
    <source>
        <dbReference type="EMBL" id="ESK40307.1"/>
    </source>
</evidence>
<proteinExistence type="predicted"/>
<organism evidence="3 4">
    <name type="scientific">Acinetobacter nectaris CIP 110549</name>
    <dbReference type="NCBI Taxonomy" id="1392540"/>
    <lineage>
        <taxon>Bacteria</taxon>
        <taxon>Pseudomonadati</taxon>
        <taxon>Pseudomonadota</taxon>
        <taxon>Gammaproteobacteria</taxon>
        <taxon>Moraxellales</taxon>
        <taxon>Moraxellaceae</taxon>
        <taxon>Acinetobacter</taxon>
    </lineage>
</organism>
<keyword evidence="1" id="KW-0812">Transmembrane</keyword>
<dbReference type="Proteomes" id="UP000023785">
    <property type="component" value="Unassembled WGS sequence"/>
</dbReference>
<feature type="domain" description="Inner membrane protein YqiJ OB-fold" evidence="2">
    <location>
        <begin position="134"/>
        <end position="192"/>
    </location>
</feature>
<feature type="transmembrane region" description="Helical" evidence="1">
    <location>
        <begin position="16"/>
        <end position="46"/>
    </location>
</feature>
<keyword evidence="4" id="KW-1185">Reference proteome</keyword>
<dbReference type="AlphaFoldDB" id="V2TRV1"/>
<reference evidence="3 4" key="1">
    <citation type="submission" date="2013-10" db="EMBL/GenBank/DDBJ databases">
        <title>The Genome Sequence of Acinetobacter nectaris CIP 110549.</title>
        <authorList>
            <consortium name="The Broad Institute Genomics Platform"/>
            <consortium name="The Broad Institute Genome Sequencing Center for Infectious Disease"/>
            <person name="Cerqueira G."/>
            <person name="Feldgarden M."/>
            <person name="Courvalin P."/>
            <person name="Grillot-Courvalin C."/>
            <person name="Clermont D."/>
            <person name="Rocha E."/>
            <person name="Yoon E.-J."/>
            <person name="Nemec A."/>
            <person name="Young S.K."/>
            <person name="Zeng Q."/>
            <person name="Gargeya S."/>
            <person name="Fitzgerald M."/>
            <person name="Abouelleil A."/>
            <person name="Alvarado L."/>
            <person name="Berlin A.M."/>
            <person name="Chapman S.B."/>
            <person name="Gainer-Dewar J."/>
            <person name="Goldberg J."/>
            <person name="Gnerre S."/>
            <person name="Griggs A."/>
            <person name="Gujja S."/>
            <person name="Hansen M."/>
            <person name="Howarth C."/>
            <person name="Imamovic A."/>
            <person name="Ireland A."/>
            <person name="Larimer J."/>
            <person name="McCowan C."/>
            <person name="Murphy C."/>
            <person name="Pearson M."/>
            <person name="Poon T.W."/>
            <person name="Priest M."/>
            <person name="Roberts A."/>
            <person name="Saif S."/>
            <person name="Shea T."/>
            <person name="Sykes S."/>
            <person name="Wortman J."/>
            <person name="Nusbaum C."/>
            <person name="Birren B."/>
        </authorList>
    </citation>
    <scope>NUCLEOTIDE SEQUENCE [LARGE SCALE GENOMIC DNA]</scope>
    <source>
        <strain evidence="3 4">CIP 110549</strain>
    </source>
</reference>
<accession>V2TRV1</accession>
<evidence type="ECO:0000256" key="1">
    <source>
        <dbReference type="SAM" id="Phobius"/>
    </source>
</evidence>
<name>V2TRV1_9GAMM</name>
<feature type="transmembrane region" description="Helical" evidence="1">
    <location>
        <begin position="96"/>
        <end position="119"/>
    </location>
</feature>
<evidence type="ECO:0000313" key="4">
    <source>
        <dbReference type="Proteomes" id="UP000023785"/>
    </source>
</evidence>
<dbReference type="eggNOG" id="ENOG50338VJ">
    <property type="taxonomic scope" value="Bacteria"/>
</dbReference>
<dbReference type="EMBL" id="AYER01000003">
    <property type="protein sequence ID" value="ESK40307.1"/>
    <property type="molecule type" value="Genomic_DNA"/>
</dbReference>
<dbReference type="InterPro" id="IPR010840">
    <property type="entry name" value="YqiJ_OB"/>
</dbReference>
<keyword evidence="1" id="KW-1133">Transmembrane helix</keyword>
<keyword evidence="1" id="KW-0472">Membrane</keyword>
<dbReference type="Pfam" id="PF07290">
    <property type="entry name" value="YqiJ_OB"/>
    <property type="match status" value="1"/>
</dbReference>
<dbReference type="HOGENOM" id="CLU_1340819_0_0_6"/>
<protein>
    <recommendedName>
        <fullName evidence="2">Inner membrane protein YqiJ OB-fold domain-containing protein</fullName>
    </recommendedName>
</protein>
<gene>
    <name evidence="3" type="ORF">P256_00754</name>
</gene>
<dbReference type="PATRIC" id="fig|1392540.3.peg.732"/>